<protein>
    <submittedName>
        <fullName evidence="1">Uncharacterized protein</fullName>
    </submittedName>
</protein>
<dbReference type="AlphaFoldDB" id="A0AAN6YTE5"/>
<sequence length="281" mass="30469">MTQKTWFLPPSFNFLPDGELALGTVIPHPSKPTISLASLVDDHRDIPLPKIQTIVEKFHTHSRGSSRSFGTELFAKILDLASASASVDCSRYRSASLGTVDLDIISFNKAISEPALERITHLKRVKKHIDGGFFGKRPVYIISGLLVARDSFEVLNTVGSATFVAVGASTPLAAAVGAPVEIGGGISVGNEKERSDGYQTAPGVVFAYRVHVIRTARDGDSNTELFSHRTAFLSGGVVDEEEEVMEYREADASVVDDDLDVEVEYDELPIEEAGESMVVFR</sequence>
<proteinExistence type="predicted"/>
<name>A0AAN6YTE5_9PEZI</name>
<reference evidence="1" key="2">
    <citation type="submission" date="2023-05" db="EMBL/GenBank/DDBJ databases">
        <authorList>
            <consortium name="Lawrence Berkeley National Laboratory"/>
            <person name="Steindorff A."/>
            <person name="Hensen N."/>
            <person name="Bonometti L."/>
            <person name="Westerberg I."/>
            <person name="Brannstrom I.O."/>
            <person name="Guillou S."/>
            <person name="Cros-Aarteil S."/>
            <person name="Calhoun S."/>
            <person name="Haridas S."/>
            <person name="Kuo A."/>
            <person name="Mondo S."/>
            <person name="Pangilinan J."/>
            <person name="Riley R."/>
            <person name="Labutti K."/>
            <person name="Andreopoulos B."/>
            <person name="Lipzen A."/>
            <person name="Chen C."/>
            <person name="Yanf M."/>
            <person name="Daum C."/>
            <person name="Ng V."/>
            <person name="Clum A."/>
            <person name="Ohm R."/>
            <person name="Martin F."/>
            <person name="Silar P."/>
            <person name="Natvig D."/>
            <person name="Lalanne C."/>
            <person name="Gautier V."/>
            <person name="Ament-Velasquez S.L."/>
            <person name="Kruys A."/>
            <person name="Hutchinson M.I."/>
            <person name="Powell A.J."/>
            <person name="Barry K."/>
            <person name="Miller A.N."/>
            <person name="Grigoriev I.V."/>
            <person name="Debuchy R."/>
            <person name="Gladieux P."/>
            <person name="Thoren M.H."/>
            <person name="Johannesson H."/>
        </authorList>
    </citation>
    <scope>NUCLEOTIDE SEQUENCE</scope>
    <source>
        <strain evidence="1">CBS 990.96</strain>
    </source>
</reference>
<accession>A0AAN6YTE5</accession>
<organism evidence="1 2">
    <name type="scientific">Podospora fimiseda</name>
    <dbReference type="NCBI Taxonomy" id="252190"/>
    <lineage>
        <taxon>Eukaryota</taxon>
        <taxon>Fungi</taxon>
        <taxon>Dikarya</taxon>
        <taxon>Ascomycota</taxon>
        <taxon>Pezizomycotina</taxon>
        <taxon>Sordariomycetes</taxon>
        <taxon>Sordariomycetidae</taxon>
        <taxon>Sordariales</taxon>
        <taxon>Podosporaceae</taxon>
        <taxon>Podospora</taxon>
    </lineage>
</organism>
<dbReference type="EMBL" id="MU865454">
    <property type="protein sequence ID" value="KAK4222782.1"/>
    <property type="molecule type" value="Genomic_DNA"/>
</dbReference>
<dbReference type="Proteomes" id="UP001301958">
    <property type="component" value="Unassembled WGS sequence"/>
</dbReference>
<evidence type="ECO:0000313" key="1">
    <source>
        <dbReference type="EMBL" id="KAK4222782.1"/>
    </source>
</evidence>
<reference evidence="1" key="1">
    <citation type="journal article" date="2023" name="Mol. Phylogenet. Evol.">
        <title>Genome-scale phylogeny and comparative genomics of the fungal order Sordariales.</title>
        <authorList>
            <person name="Hensen N."/>
            <person name="Bonometti L."/>
            <person name="Westerberg I."/>
            <person name="Brannstrom I.O."/>
            <person name="Guillou S."/>
            <person name="Cros-Aarteil S."/>
            <person name="Calhoun S."/>
            <person name="Haridas S."/>
            <person name="Kuo A."/>
            <person name="Mondo S."/>
            <person name="Pangilinan J."/>
            <person name="Riley R."/>
            <person name="LaButti K."/>
            <person name="Andreopoulos B."/>
            <person name="Lipzen A."/>
            <person name="Chen C."/>
            <person name="Yan M."/>
            <person name="Daum C."/>
            <person name="Ng V."/>
            <person name="Clum A."/>
            <person name="Steindorff A."/>
            <person name="Ohm R.A."/>
            <person name="Martin F."/>
            <person name="Silar P."/>
            <person name="Natvig D.O."/>
            <person name="Lalanne C."/>
            <person name="Gautier V."/>
            <person name="Ament-Velasquez S.L."/>
            <person name="Kruys A."/>
            <person name="Hutchinson M.I."/>
            <person name="Powell A.J."/>
            <person name="Barry K."/>
            <person name="Miller A.N."/>
            <person name="Grigoriev I.V."/>
            <person name="Debuchy R."/>
            <person name="Gladieux P."/>
            <person name="Hiltunen Thoren M."/>
            <person name="Johannesson H."/>
        </authorList>
    </citation>
    <scope>NUCLEOTIDE SEQUENCE</scope>
    <source>
        <strain evidence="1">CBS 990.96</strain>
    </source>
</reference>
<keyword evidence="2" id="KW-1185">Reference proteome</keyword>
<evidence type="ECO:0000313" key="2">
    <source>
        <dbReference type="Proteomes" id="UP001301958"/>
    </source>
</evidence>
<comment type="caution">
    <text evidence="1">The sequence shown here is derived from an EMBL/GenBank/DDBJ whole genome shotgun (WGS) entry which is preliminary data.</text>
</comment>
<gene>
    <name evidence="1" type="ORF">QBC38DRAFT_489024</name>
</gene>